<feature type="compositionally biased region" description="Polar residues" evidence="1">
    <location>
        <begin position="576"/>
        <end position="585"/>
    </location>
</feature>
<dbReference type="Pfam" id="PF21854">
    <property type="entry name" value="Treslin_N"/>
    <property type="match status" value="1"/>
</dbReference>
<keyword evidence="4" id="KW-1185">Reference proteome</keyword>
<dbReference type="OrthoDB" id="2144998at2759"/>
<dbReference type="Proteomes" id="UP000193560">
    <property type="component" value="Unassembled WGS sequence"/>
</dbReference>
<name>A0A1X2IER9_9FUNG</name>
<feature type="region of interest" description="Disordered" evidence="1">
    <location>
        <begin position="1074"/>
        <end position="1122"/>
    </location>
</feature>
<evidence type="ECO:0000313" key="4">
    <source>
        <dbReference type="Proteomes" id="UP000193560"/>
    </source>
</evidence>
<dbReference type="AlphaFoldDB" id="A0A1X2IER9"/>
<accession>A0A1X2IER9</accession>
<dbReference type="InterPro" id="IPR053919">
    <property type="entry name" value="Treslin_N"/>
</dbReference>
<evidence type="ECO:0000313" key="3">
    <source>
        <dbReference type="EMBL" id="ORZ15210.1"/>
    </source>
</evidence>
<feature type="domain" description="Treslin N-terminal" evidence="2">
    <location>
        <begin position="13"/>
        <end position="216"/>
    </location>
</feature>
<evidence type="ECO:0000259" key="2">
    <source>
        <dbReference type="Pfam" id="PF21854"/>
    </source>
</evidence>
<dbReference type="EMBL" id="MCGE01000013">
    <property type="protein sequence ID" value="ORZ15210.1"/>
    <property type="molecule type" value="Genomic_DNA"/>
</dbReference>
<feature type="region of interest" description="Disordered" evidence="1">
    <location>
        <begin position="816"/>
        <end position="890"/>
    </location>
</feature>
<organism evidence="3 4">
    <name type="scientific">Absidia repens</name>
    <dbReference type="NCBI Taxonomy" id="90262"/>
    <lineage>
        <taxon>Eukaryota</taxon>
        <taxon>Fungi</taxon>
        <taxon>Fungi incertae sedis</taxon>
        <taxon>Mucoromycota</taxon>
        <taxon>Mucoromycotina</taxon>
        <taxon>Mucoromycetes</taxon>
        <taxon>Mucorales</taxon>
        <taxon>Cunninghamellaceae</taxon>
        <taxon>Absidia</taxon>
    </lineage>
</organism>
<feature type="compositionally biased region" description="Basic and acidic residues" evidence="1">
    <location>
        <begin position="835"/>
        <end position="845"/>
    </location>
</feature>
<proteinExistence type="predicted"/>
<dbReference type="Gene3D" id="1.20.58.2130">
    <property type="match status" value="1"/>
</dbReference>
<protein>
    <recommendedName>
        <fullName evidence="2">Treslin N-terminal domain-containing protein</fullName>
    </recommendedName>
</protein>
<gene>
    <name evidence="3" type="ORF">BCR42DRAFT_416627</name>
</gene>
<evidence type="ECO:0000256" key="1">
    <source>
        <dbReference type="SAM" id="MobiDB-lite"/>
    </source>
</evidence>
<feature type="compositionally biased region" description="Basic and acidic residues" evidence="1">
    <location>
        <begin position="327"/>
        <end position="340"/>
    </location>
</feature>
<comment type="caution">
    <text evidence="3">The sequence shown here is derived from an EMBL/GenBank/DDBJ whole genome shotgun (WGS) entry which is preliminary data.</text>
</comment>
<sequence>MSGTRLSKRPPHIVFLVDTLPFVEATTLDESAIASLQALVVRILLYYVDAVDDRITWGFRFFNTNSTSITMSNRRFYPISTHSIHDFVKELRAKVDHERIKAATTAQGNGDQSIINKSNGTSDSCFSNLKETLMQTLTDFQWKDIDLLGASPRSQRVRNSTKTGGGHHRRHQPVVLNNYMYILSHRPHTLSGLHHYMEGHHVKKTIQTKLTSQGELIDAYDTMQKMADELKRWIWDGYATNQISINWIDKASSRAPKEMDTFIRTGFDAIMQMFGGHLIDESLLEYDYEHFGLSFGTLFNHYRNKLMDPVPELKLPMVRCQQGKKMVPHDDNNDNKKADSPDWSGHLISRVNRQDCFQIYARSLGRNSLSHPHHTTKPPANTLFDTVESMEIVSFISVDKIKLEWIETPGENIYILWSSGIGFSSLVHSLQDHQLVLIVKLCSSNESVTQLALVESIIGGCASLSLLSTKKEEDFITSYHLLLPEKNEDISLPPCPAPLGSNIIDFLKVSTSPSVLHDLDKTAATKGRPNVELMMDLPPCVDALIHGQSSKISLADRSEPRTNGDLPTEIKPVESSGDSSTNTMPDTIDEFTQALQDLYLDTLYTTKYTLLESMTVLLSYVNHISNLENPNKIEISIVLASLQSVTMLSSEFDEKHRTKIPAMMKTDTEQGSEQELICFSSWLSGVRSNYGRNTENEELSFKALKIKDAKLQMVFLLAAIQLIKQQKGDAKQEKASSAENPEEQLEIYFDRMFIWEQVSNVVSFLQEKDADAAEHSAKRLDPADIYIHQFCGNLDKCFKKTLPNLIGKLREKIDKDNDKDDLDDAFPTPNKRRKTLLEMRMRGDSSGETMAADWVTTPPRDNQESINSKHSIPLQRPLESGSSSAASKRKQSMFPILPFMKREIIMGRAVNAKAKQQQTVVESDHTSKPKPGNSGRPTFRRAGSFTKSIMSPKRSARRKTTTETTTVVMRKREHTSPTTPRTRMAREFGISMTPQATKSNSDNSRDTIDNISLINDLQSRFSNNMASVAKTPPRPRSTRNLGIAVSPARSVARKIIGHKSPRPQRTGSARDVLHHDHEHGSGDADVDGDGDADADGLSNTEGPRDLTNAFLAARSPTTDSFRANRDVRKTFSSLFDD</sequence>
<feature type="region of interest" description="Disordered" evidence="1">
    <location>
        <begin position="915"/>
        <end position="980"/>
    </location>
</feature>
<feature type="region of interest" description="Disordered" evidence="1">
    <location>
        <begin position="324"/>
        <end position="345"/>
    </location>
</feature>
<feature type="region of interest" description="Disordered" evidence="1">
    <location>
        <begin position="552"/>
        <end position="586"/>
    </location>
</feature>
<reference evidence="3 4" key="1">
    <citation type="submission" date="2016-07" db="EMBL/GenBank/DDBJ databases">
        <title>Pervasive Adenine N6-methylation of Active Genes in Fungi.</title>
        <authorList>
            <consortium name="DOE Joint Genome Institute"/>
            <person name="Mondo S.J."/>
            <person name="Dannebaum R.O."/>
            <person name="Kuo R.C."/>
            <person name="Labutti K."/>
            <person name="Haridas S."/>
            <person name="Kuo A."/>
            <person name="Salamov A."/>
            <person name="Ahrendt S.R."/>
            <person name="Lipzen A."/>
            <person name="Sullivan W."/>
            <person name="Andreopoulos W.B."/>
            <person name="Clum A."/>
            <person name="Lindquist E."/>
            <person name="Daum C."/>
            <person name="Ramamoorthy G.K."/>
            <person name="Gryganskyi A."/>
            <person name="Culley D."/>
            <person name="Magnuson J.K."/>
            <person name="James T.Y."/>
            <person name="O'Malley M.A."/>
            <person name="Stajich J.E."/>
            <person name="Spatafora J.W."/>
            <person name="Visel A."/>
            <person name="Grigoriev I.V."/>
        </authorList>
    </citation>
    <scope>NUCLEOTIDE SEQUENCE [LARGE SCALE GENOMIC DNA]</scope>
    <source>
        <strain evidence="3 4">NRRL 1336</strain>
    </source>
</reference>
<feature type="compositionally biased region" description="Acidic residues" evidence="1">
    <location>
        <begin position="1084"/>
        <end position="1094"/>
    </location>
</feature>